<gene>
    <name evidence="4" type="ORF">BBW65_02990</name>
</gene>
<feature type="signal peptide" evidence="2">
    <location>
        <begin position="1"/>
        <end position="22"/>
    </location>
</feature>
<evidence type="ECO:0000313" key="5">
    <source>
        <dbReference type="Proteomes" id="UP000092884"/>
    </source>
</evidence>
<feature type="chain" id="PRO_5008530239" description="Outer membrane lipoprotein BamD-like domain-containing protein" evidence="2">
    <location>
        <begin position="23"/>
        <end position="234"/>
    </location>
</feature>
<evidence type="ECO:0000259" key="3">
    <source>
        <dbReference type="Pfam" id="PF13525"/>
    </source>
</evidence>
<dbReference type="KEGG" id="het:BBW65_02990"/>
<evidence type="ECO:0000313" key="4">
    <source>
        <dbReference type="EMBL" id="ANV97831.1"/>
    </source>
</evidence>
<name>A0A1B1U521_9HELI</name>
<dbReference type="PROSITE" id="PS51257">
    <property type="entry name" value="PROKAR_LIPOPROTEIN"/>
    <property type="match status" value="1"/>
</dbReference>
<dbReference type="InterPro" id="IPR039565">
    <property type="entry name" value="BamD-like"/>
</dbReference>
<accession>A0A1B1U521</accession>
<evidence type="ECO:0000256" key="2">
    <source>
        <dbReference type="SAM" id="SignalP"/>
    </source>
</evidence>
<keyword evidence="5" id="KW-1185">Reference proteome</keyword>
<reference evidence="5" key="1">
    <citation type="submission" date="2016-07" db="EMBL/GenBank/DDBJ databases">
        <authorList>
            <person name="Florea S."/>
            <person name="Webb J.S."/>
            <person name="Jaromczyk J."/>
            <person name="Schardl C.L."/>
        </authorList>
    </citation>
    <scope>NUCLEOTIDE SEQUENCE [LARGE SCALE GENOMIC DNA]</scope>
    <source>
        <strain evidence="5">MIT 01-6242</strain>
    </source>
</reference>
<protein>
    <recommendedName>
        <fullName evidence="3">Outer membrane lipoprotein BamD-like domain-containing protein</fullName>
    </recommendedName>
</protein>
<feature type="domain" description="Outer membrane lipoprotein BamD-like" evidence="3">
    <location>
        <begin position="27"/>
        <end position="181"/>
    </location>
</feature>
<dbReference type="OrthoDB" id="5342947at2"/>
<dbReference type="AlphaFoldDB" id="A0A1B1U521"/>
<dbReference type="EMBL" id="CP016503">
    <property type="protein sequence ID" value="ANV97831.1"/>
    <property type="molecule type" value="Genomic_DNA"/>
</dbReference>
<dbReference type="RefSeq" id="WP_066339498.1">
    <property type="nucleotide sequence ID" value="NZ_CP016503.1"/>
</dbReference>
<dbReference type="STRING" id="222136.BBW65_02990"/>
<dbReference type="InterPro" id="IPR011990">
    <property type="entry name" value="TPR-like_helical_dom_sf"/>
</dbReference>
<dbReference type="Gene3D" id="1.25.40.10">
    <property type="entry name" value="Tetratricopeptide repeat domain"/>
    <property type="match status" value="1"/>
</dbReference>
<keyword evidence="1 2" id="KW-0732">Signal</keyword>
<dbReference type="Proteomes" id="UP000092884">
    <property type="component" value="Chromosome"/>
</dbReference>
<organism evidence="4 5">
    <name type="scientific">Helicobacter enhydrae</name>
    <dbReference type="NCBI Taxonomy" id="222136"/>
    <lineage>
        <taxon>Bacteria</taxon>
        <taxon>Pseudomonadati</taxon>
        <taxon>Campylobacterota</taxon>
        <taxon>Epsilonproteobacteria</taxon>
        <taxon>Campylobacterales</taxon>
        <taxon>Helicobacteraceae</taxon>
        <taxon>Helicobacter</taxon>
    </lineage>
</organism>
<proteinExistence type="predicted"/>
<sequence length="234" mass="27470">MSIRLVGLLFVMGIFLSSCSNKNDEFDKPAMYWYEEIFKEIRFNNLESADTKFASLQSEHINSPLIADAMLALGHAHMAEDEFVLAEFYFDEYLKRFSNQANYSYINYLKILARFYSFKNQSKDQEFMLNSIKEIKAYLDAYPDDVYTPFVGYILTKFQLGLAELNAAIANVYKKQGKAYAEKDYLKREDLGIEQSFRRISNAVPWYVMNAIELEQIDYIIPSYIPWYALIFSW</sequence>
<evidence type="ECO:0000256" key="1">
    <source>
        <dbReference type="ARBA" id="ARBA00022729"/>
    </source>
</evidence>
<dbReference type="Pfam" id="PF13525">
    <property type="entry name" value="YfiO"/>
    <property type="match status" value="1"/>
</dbReference>